<evidence type="ECO:0000256" key="3">
    <source>
        <dbReference type="SAM" id="MobiDB-lite"/>
    </source>
</evidence>
<dbReference type="InterPro" id="IPR051229">
    <property type="entry name" value="ALYREF_mRNA_export"/>
</dbReference>
<dbReference type="PANTHER" id="PTHR19965">
    <property type="entry name" value="RNA AND EXPORT FACTOR BINDING PROTEIN"/>
    <property type="match status" value="1"/>
</dbReference>
<accession>A0A5K3EUA4</accession>
<dbReference type="GO" id="GO:0006406">
    <property type="term" value="P:mRNA export from nucleus"/>
    <property type="evidence" value="ECO:0007669"/>
    <property type="project" value="TreeGrafter"/>
</dbReference>
<evidence type="ECO:0000256" key="2">
    <source>
        <dbReference type="PROSITE-ProRule" id="PRU00176"/>
    </source>
</evidence>
<name>A0A5K3EUA4_MESCO</name>
<dbReference type="AlphaFoldDB" id="A0A5K3EUA4"/>
<evidence type="ECO:0000256" key="1">
    <source>
        <dbReference type="ARBA" id="ARBA00022884"/>
    </source>
</evidence>
<dbReference type="Pfam" id="PF13865">
    <property type="entry name" value="FoP_duplication"/>
    <property type="match status" value="1"/>
</dbReference>
<dbReference type="WBParaSite" id="MCU_002773-RA">
    <property type="protein sequence ID" value="MCU_002773-RA"/>
    <property type="gene ID" value="MCU_002773"/>
</dbReference>
<dbReference type="CDD" id="cd12680">
    <property type="entry name" value="RRM_THOC4"/>
    <property type="match status" value="1"/>
</dbReference>
<feature type="domain" description="RRM" evidence="4">
    <location>
        <begin position="69"/>
        <end position="146"/>
    </location>
</feature>
<dbReference type="Pfam" id="PF00076">
    <property type="entry name" value="RRM_1"/>
    <property type="match status" value="1"/>
</dbReference>
<sequence>MDLSLDEIISKNRTARRGRGSKLQNNLRRTSGGRIQKRKSNEFPRRSLPDKWQHDLFVGSVGGGPKGNAKILISNLDFGVNDDDIQELFQEFGVLRRAAVHYDRSGRSLGTAEVIYTNRADAARAIERYNGLPLDGRPMNIQLVGGAGTQPSTNGTRIRLGGVSGGIRGRPQRGRGGRGGRRGNRNTRPTVTKDQLDAELAAYTAQATTISAANS</sequence>
<feature type="region of interest" description="Disordered" evidence="3">
    <location>
        <begin position="146"/>
        <end position="192"/>
    </location>
</feature>
<dbReference type="InterPro" id="IPR000504">
    <property type="entry name" value="RRM_dom"/>
</dbReference>
<dbReference type="InterPro" id="IPR035979">
    <property type="entry name" value="RBD_domain_sf"/>
</dbReference>
<dbReference type="Gene3D" id="3.30.70.330">
    <property type="match status" value="1"/>
</dbReference>
<dbReference type="SMART" id="SM01218">
    <property type="entry name" value="FoP_duplication"/>
    <property type="match status" value="1"/>
</dbReference>
<evidence type="ECO:0000313" key="5">
    <source>
        <dbReference type="WBParaSite" id="MCU_002773-RA"/>
    </source>
</evidence>
<feature type="region of interest" description="Disordered" evidence="3">
    <location>
        <begin position="14"/>
        <end position="47"/>
    </location>
</feature>
<proteinExistence type="predicted"/>
<feature type="compositionally biased region" description="Basic residues" evidence="3">
    <location>
        <begin position="170"/>
        <end position="185"/>
    </location>
</feature>
<dbReference type="InterPro" id="IPR012677">
    <property type="entry name" value="Nucleotide-bd_a/b_plait_sf"/>
</dbReference>
<dbReference type="GO" id="GO:0003729">
    <property type="term" value="F:mRNA binding"/>
    <property type="evidence" value="ECO:0007669"/>
    <property type="project" value="TreeGrafter"/>
</dbReference>
<keyword evidence="1 2" id="KW-0694">RNA-binding</keyword>
<reference evidence="5" key="1">
    <citation type="submission" date="2019-11" db="UniProtKB">
        <authorList>
            <consortium name="WormBaseParasite"/>
        </authorList>
    </citation>
    <scope>IDENTIFICATION</scope>
</reference>
<organism evidence="5">
    <name type="scientific">Mesocestoides corti</name>
    <name type="common">Flatworm</name>
    <dbReference type="NCBI Taxonomy" id="53468"/>
    <lineage>
        <taxon>Eukaryota</taxon>
        <taxon>Metazoa</taxon>
        <taxon>Spiralia</taxon>
        <taxon>Lophotrochozoa</taxon>
        <taxon>Platyhelminthes</taxon>
        <taxon>Cestoda</taxon>
        <taxon>Eucestoda</taxon>
        <taxon>Cyclophyllidea</taxon>
        <taxon>Mesocestoididae</taxon>
        <taxon>Mesocestoides</taxon>
    </lineage>
</organism>
<dbReference type="PANTHER" id="PTHR19965:SF82">
    <property type="entry name" value="THO COMPLEX SUBUNIT 4"/>
    <property type="match status" value="1"/>
</dbReference>
<dbReference type="GO" id="GO:0005634">
    <property type="term" value="C:nucleus"/>
    <property type="evidence" value="ECO:0007669"/>
    <property type="project" value="TreeGrafter"/>
</dbReference>
<dbReference type="InterPro" id="IPR025715">
    <property type="entry name" value="FoP_C"/>
</dbReference>
<dbReference type="SUPFAM" id="SSF54928">
    <property type="entry name" value="RNA-binding domain, RBD"/>
    <property type="match status" value="1"/>
</dbReference>
<dbReference type="PROSITE" id="PS50102">
    <property type="entry name" value="RRM"/>
    <property type="match status" value="1"/>
</dbReference>
<protein>
    <submittedName>
        <fullName evidence="5">RRM domain-containing protein</fullName>
    </submittedName>
</protein>
<evidence type="ECO:0000259" key="4">
    <source>
        <dbReference type="PROSITE" id="PS50102"/>
    </source>
</evidence>
<dbReference type="SMART" id="SM00360">
    <property type="entry name" value="RRM"/>
    <property type="match status" value="1"/>
</dbReference>